<name>A0A199USF8_ANACO</name>
<dbReference type="SMART" id="SM00855">
    <property type="entry name" value="PGAM"/>
    <property type="match status" value="1"/>
</dbReference>
<proteinExistence type="inferred from homology"/>
<accession>A0A199USF8</accession>
<gene>
    <name evidence="3" type="ORF">ACMD2_21895</name>
</gene>
<feature type="non-terminal residue" evidence="3">
    <location>
        <position position="335"/>
    </location>
</feature>
<dbReference type="Gene3D" id="3.40.50.1240">
    <property type="entry name" value="Phosphoglycerate mutase-like"/>
    <property type="match status" value="1"/>
</dbReference>
<evidence type="ECO:0000313" key="3">
    <source>
        <dbReference type="EMBL" id="OAY67565.1"/>
    </source>
</evidence>
<dbReference type="EMBL" id="LSRQ01005465">
    <property type="protein sequence ID" value="OAY67565.1"/>
    <property type="molecule type" value="Genomic_DNA"/>
</dbReference>
<sequence length="335" mass="37167">MGGASLVAAAAPPPPGILAIRNLKPLGVRRLFSFSCSNSYPPNCSGKQRNLITLVHCSINNVSTEIINNVSTESPPESEVSMTGAAYDFKGATTSLTNELLSSAKKVTLVRHGLSSWNEESRVQGSSDLSILTETGAMQAERCRNALINMNFDICFSSPISRAKVWTLSLNFEPENLPLFSFPSLEEIRHKLSTAELIWHGREQPLIFLDSLKEAHLFFLEGMTNADAKKKYPELYTKWREDPANFHVEGVYPIRRLWGTAREAWKEILFSPGESFLVVTHKSILRALICTALGLGPERFRSIDVNNGGISTFTINKRGEAMLQSLNMTAHMYSN</sequence>
<dbReference type="STRING" id="4615.A0A199USF8"/>
<feature type="binding site" evidence="2">
    <location>
        <begin position="111"/>
        <end position="118"/>
    </location>
    <ligand>
        <name>substrate</name>
    </ligand>
</feature>
<evidence type="ECO:0000256" key="1">
    <source>
        <dbReference type="ARBA" id="ARBA00038362"/>
    </source>
</evidence>
<comment type="caution">
    <text evidence="3">The sequence shown here is derived from an EMBL/GenBank/DDBJ whole genome shotgun (WGS) entry which is preliminary data.</text>
</comment>
<evidence type="ECO:0000256" key="2">
    <source>
        <dbReference type="PIRSR" id="PIRSR613078-2"/>
    </source>
</evidence>
<dbReference type="InterPro" id="IPR050275">
    <property type="entry name" value="PGM_Phosphatase"/>
</dbReference>
<evidence type="ECO:0000313" key="4">
    <source>
        <dbReference type="Proteomes" id="UP000092600"/>
    </source>
</evidence>
<protein>
    <submittedName>
        <fullName evidence="3">Putative 2-carboxy-D-arabinitol-1-phosphatase</fullName>
    </submittedName>
</protein>
<feature type="binding site" evidence="2">
    <location>
        <position position="162"/>
    </location>
    <ligand>
        <name>substrate</name>
    </ligand>
</feature>
<dbReference type="SUPFAM" id="SSF53254">
    <property type="entry name" value="Phosphoglycerate mutase-like"/>
    <property type="match status" value="1"/>
</dbReference>
<dbReference type="InterPro" id="IPR029033">
    <property type="entry name" value="His_PPase_superfam"/>
</dbReference>
<reference evidence="3 4" key="1">
    <citation type="journal article" date="2016" name="DNA Res.">
        <title>The draft genome of MD-2 pineapple using hybrid error correction of long reads.</title>
        <authorList>
            <person name="Redwan R.M."/>
            <person name="Saidin A."/>
            <person name="Kumar S.V."/>
        </authorList>
    </citation>
    <scope>NUCLEOTIDE SEQUENCE [LARGE SCALE GENOMIC DNA]</scope>
    <source>
        <strain evidence="4">cv. MD2</strain>
        <tissue evidence="3">Leaf</tissue>
    </source>
</reference>
<dbReference type="PANTHER" id="PTHR48100">
    <property type="entry name" value="BROAD-SPECIFICITY PHOSPHATASE YOR283W-RELATED"/>
    <property type="match status" value="1"/>
</dbReference>
<dbReference type="GO" id="GO:0016791">
    <property type="term" value="F:phosphatase activity"/>
    <property type="evidence" value="ECO:0007669"/>
    <property type="project" value="TreeGrafter"/>
</dbReference>
<comment type="similarity">
    <text evidence="1">Belongs to the phosphoglycerate mutase family.</text>
</comment>
<organism evidence="3 4">
    <name type="scientific">Ananas comosus</name>
    <name type="common">Pineapple</name>
    <name type="synonym">Ananas ananas</name>
    <dbReference type="NCBI Taxonomy" id="4615"/>
    <lineage>
        <taxon>Eukaryota</taxon>
        <taxon>Viridiplantae</taxon>
        <taxon>Streptophyta</taxon>
        <taxon>Embryophyta</taxon>
        <taxon>Tracheophyta</taxon>
        <taxon>Spermatophyta</taxon>
        <taxon>Magnoliopsida</taxon>
        <taxon>Liliopsida</taxon>
        <taxon>Poales</taxon>
        <taxon>Bromeliaceae</taxon>
        <taxon>Bromelioideae</taxon>
        <taxon>Ananas</taxon>
    </lineage>
</organism>
<dbReference type="PANTHER" id="PTHR48100:SF27">
    <property type="entry name" value="OS01G0237100 PROTEIN"/>
    <property type="match status" value="1"/>
</dbReference>
<dbReference type="CDD" id="cd07067">
    <property type="entry name" value="HP_PGM_like"/>
    <property type="match status" value="1"/>
</dbReference>
<dbReference type="InterPro" id="IPR013078">
    <property type="entry name" value="His_Pase_superF_clade-1"/>
</dbReference>
<dbReference type="AlphaFoldDB" id="A0A199USF8"/>
<dbReference type="Pfam" id="PF00300">
    <property type="entry name" value="His_Phos_1"/>
    <property type="match status" value="2"/>
</dbReference>
<dbReference type="Proteomes" id="UP000092600">
    <property type="component" value="Unassembled WGS sequence"/>
</dbReference>